<keyword evidence="2" id="KW-1185">Reference proteome</keyword>
<accession>A0AAD7NP04</accession>
<evidence type="ECO:0000313" key="1">
    <source>
        <dbReference type="EMBL" id="KAJ7769121.1"/>
    </source>
</evidence>
<sequence length="138" mass="15648">MREGKVFLTGWVAALLAVCWGAGGVNVGRLSGFPSVARTGAILHWWGNARQRYRRRPTARRWALHEHNAFYGVKDERDAGTIHLKFRGERKRRKIWPRILIREAALVGEEPANLWVDLQGCSVDTPSYPSACRRRGGI</sequence>
<proteinExistence type="predicted"/>
<dbReference type="AlphaFoldDB" id="A0AAD7NP04"/>
<dbReference type="Proteomes" id="UP001215280">
    <property type="component" value="Unassembled WGS sequence"/>
</dbReference>
<organism evidence="1 2">
    <name type="scientific">Mycena maculata</name>
    <dbReference type="NCBI Taxonomy" id="230809"/>
    <lineage>
        <taxon>Eukaryota</taxon>
        <taxon>Fungi</taxon>
        <taxon>Dikarya</taxon>
        <taxon>Basidiomycota</taxon>
        <taxon>Agaricomycotina</taxon>
        <taxon>Agaricomycetes</taxon>
        <taxon>Agaricomycetidae</taxon>
        <taxon>Agaricales</taxon>
        <taxon>Marasmiineae</taxon>
        <taxon>Mycenaceae</taxon>
        <taxon>Mycena</taxon>
    </lineage>
</organism>
<protein>
    <submittedName>
        <fullName evidence="1">Uncharacterized protein</fullName>
    </submittedName>
</protein>
<dbReference type="EMBL" id="JARJLG010000026">
    <property type="protein sequence ID" value="KAJ7769121.1"/>
    <property type="molecule type" value="Genomic_DNA"/>
</dbReference>
<name>A0AAD7NP04_9AGAR</name>
<gene>
    <name evidence="1" type="ORF">DFH07DRAFT_290701</name>
</gene>
<reference evidence="1" key="1">
    <citation type="submission" date="2023-03" db="EMBL/GenBank/DDBJ databases">
        <title>Massive genome expansion in bonnet fungi (Mycena s.s.) driven by repeated elements and novel gene families across ecological guilds.</title>
        <authorList>
            <consortium name="Lawrence Berkeley National Laboratory"/>
            <person name="Harder C.B."/>
            <person name="Miyauchi S."/>
            <person name="Viragh M."/>
            <person name="Kuo A."/>
            <person name="Thoen E."/>
            <person name="Andreopoulos B."/>
            <person name="Lu D."/>
            <person name="Skrede I."/>
            <person name="Drula E."/>
            <person name="Henrissat B."/>
            <person name="Morin E."/>
            <person name="Kohler A."/>
            <person name="Barry K."/>
            <person name="LaButti K."/>
            <person name="Morin E."/>
            <person name="Salamov A."/>
            <person name="Lipzen A."/>
            <person name="Mereny Z."/>
            <person name="Hegedus B."/>
            <person name="Baldrian P."/>
            <person name="Stursova M."/>
            <person name="Weitz H."/>
            <person name="Taylor A."/>
            <person name="Grigoriev I.V."/>
            <person name="Nagy L.G."/>
            <person name="Martin F."/>
            <person name="Kauserud H."/>
        </authorList>
    </citation>
    <scope>NUCLEOTIDE SEQUENCE</scope>
    <source>
        <strain evidence="1">CBHHK188m</strain>
    </source>
</reference>
<comment type="caution">
    <text evidence="1">The sequence shown here is derived from an EMBL/GenBank/DDBJ whole genome shotgun (WGS) entry which is preliminary data.</text>
</comment>
<evidence type="ECO:0000313" key="2">
    <source>
        <dbReference type="Proteomes" id="UP001215280"/>
    </source>
</evidence>